<gene>
    <name evidence="3" type="ORF">OV079_16095</name>
</gene>
<protein>
    <recommendedName>
        <fullName evidence="5">Lipoprotein</fullName>
    </recommendedName>
</protein>
<feature type="region of interest" description="Disordered" evidence="1">
    <location>
        <begin position="79"/>
        <end position="148"/>
    </location>
</feature>
<dbReference type="RefSeq" id="WP_267769577.1">
    <property type="nucleotide sequence ID" value="NZ_JAPNKE010000002.1"/>
</dbReference>
<organism evidence="3 4">
    <name type="scientific">Nannocystis pusilla</name>
    <dbReference type="NCBI Taxonomy" id="889268"/>
    <lineage>
        <taxon>Bacteria</taxon>
        <taxon>Pseudomonadati</taxon>
        <taxon>Myxococcota</taxon>
        <taxon>Polyangia</taxon>
        <taxon>Nannocystales</taxon>
        <taxon>Nannocystaceae</taxon>
        <taxon>Nannocystis</taxon>
    </lineage>
</organism>
<reference evidence="3" key="1">
    <citation type="submission" date="2022-11" db="EMBL/GenBank/DDBJ databases">
        <title>Minimal conservation of predation-associated metabolite biosynthetic gene clusters underscores biosynthetic potential of Myxococcota including descriptions for ten novel species: Archangium lansinium sp. nov., Myxococcus landrumus sp. nov., Nannocystis bai.</title>
        <authorList>
            <person name="Ahearne A."/>
            <person name="Stevens C."/>
            <person name="Phillips K."/>
        </authorList>
    </citation>
    <scope>NUCLEOTIDE SEQUENCE</scope>
    <source>
        <strain evidence="3">Na p29</strain>
    </source>
</reference>
<comment type="caution">
    <text evidence="3">The sequence shown here is derived from an EMBL/GenBank/DDBJ whole genome shotgun (WGS) entry which is preliminary data.</text>
</comment>
<evidence type="ECO:0000256" key="1">
    <source>
        <dbReference type="SAM" id="MobiDB-lite"/>
    </source>
</evidence>
<name>A0A9X3ENR4_9BACT</name>
<dbReference type="EMBL" id="JAPNKE010000002">
    <property type="protein sequence ID" value="MCY1007051.1"/>
    <property type="molecule type" value="Genomic_DNA"/>
</dbReference>
<keyword evidence="4" id="KW-1185">Reference proteome</keyword>
<dbReference type="Proteomes" id="UP001150924">
    <property type="component" value="Unassembled WGS sequence"/>
</dbReference>
<evidence type="ECO:0000313" key="4">
    <source>
        <dbReference type="Proteomes" id="UP001150924"/>
    </source>
</evidence>
<keyword evidence="2" id="KW-0732">Signal</keyword>
<sequence>MARLPRKIALLALLGLASACIIGGGNTTNTSDSDTGEFVCDDPNSYLDGETCYCNEGFEYCSDDLDDLSCCPVEDTTTVSSVGTTTVEPTSTSEPTTTTGPGTTESTTLPETSSTTTTTEATASTTETTETSEGTTTGGVECQGEQPPPEDCQNGQFWCTMTEACGPEGSQVYRCDGATWVLEPNLAKDSCSFDGYDFAYGCVDTGKTVEFICGDGPGTPCENSDPASCEDDTNLNTCIYGKLSQFDCFVQCTEVGDAMMTLYDHGFCGEDMGTSACLCCDMGEPGCPV</sequence>
<proteinExistence type="predicted"/>
<feature type="chain" id="PRO_5040762388" description="Lipoprotein" evidence="2">
    <location>
        <begin position="20"/>
        <end position="289"/>
    </location>
</feature>
<feature type="signal peptide" evidence="2">
    <location>
        <begin position="1"/>
        <end position="19"/>
    </location>
</feature>
<dbReference type="PROSITE" id="PS51257">
    <property type="entry name" value="PROKAR_LIPOPROTEIN"/>
    <property type="match status" value="1"/>
</dbReference>
<feature type="compositionally biased region" description="Low complexity" evidence="1">
    <location>
        <begin position="79"/>
        <end position="140"/>
    </location>
</feature>
<evidence type="ECO:0000256" key="2">
    <source>
        <dbReference type="SAM" id="SignalP"/>
    </source>
</evidence>
<accession>A0A9X3ENR4</accession>
<evidence type="ECO:0000313" key="3">
    <source>
        <dbReference type="EMBL" id="MCY1007051.1"/>
    </source>
</evidence>
<dbReference type="AlphaFoldDB" id="A0A9X3ENR4"/>
<evidence type="ECO:0008006" key="5">
    <source>
        <dbReference type="Google" id="ProtNLM"/>
    </source>
</evidence>